<keyword evidence="9 10" id="KW-0472">Membrane</keyword>
<evidence type="ECO:0000256" key="1">
    <source>
        <dbReference type="ARBA" id="ARBA00004236"/>
    </source>
</evidence>
<keyword evidence="5 10" id="KW-0812">Transmembrane</keyword>
<evidence type="ECO:0000256" key="3">
    <source>
        <dbReference type="ARBA" id="ARBA00022475"/>
    </source>
</evidence>
<keyword evidence="14" id="KW-1185">Reference proteome</keyword>
<dbReference type="RefSeq" id="WP_011927806.1">
    <property type="nucleotide sequence ID" value="NC_009446.1"/>
</dbReference>
<dbReference type="InterPro" id="IPR002142">
    <property type="entry name" value="Peptidase_S49"/>
</dbReference>
<dbReference type="STRING" id="246195.DNO_0048"/>
<proteinExistence type="inferred from homology"/>
<dbReference type="Gene3D" id="3.90.226.10">
    <property type="entry name" value="2-enoyl-CoA Hydratase, Chain A, domain 1"/>
    <property type="match status" value="1"/>
</dbReference>
<dbReference type="InterPro" id="IPR013703">
    <property type="entry name" value="Peptidase_S49_N_proteobac"/>
</dbReference>
<feature type="transmembrane region" description="Helical" evidence="10">
    <location>
        <begin position="12"/>
        <end position="33"/>
    </location>
</feature>
<evidence type="ECO:0000256" key="7">
    <source>
        <dbReference type="ARBA" id="ARBA00022825"/>
    </source>
</evidence>
<dbReference type="GO" id="GO:0004252">
    <property type="term" value="F:serine-type endopeptidase activity"/>
    <property type="evidence" value="ECO:0007669"/>
    <property type="project" value="InterPro"/>
</dbReference>
<evidence type="ECO:0000256" key="9">
    <source>
        <dbReference type="ARBA" id="ARBA00023136"/>
    </source>
</evidence>
<evidence type="ECO:0000256" key="4">
    <source>
        <dbReference type="ARBA" id="ARBA00022670"/>
    </source>
</evidence>
<evidence type="ECO:0000256" key="6">
    <source>
        <dbReference type="ARBA" id="ARBA00022801"/>
    </source>
</evidence>
<dbReference type="OrthoDB" id="5614232at2"/>
<dbReference type="InterPro" id="IPR029045">
    <property type="entry name" value="ClpP/crotonase-like_dom_sf"/>
</dbReference>
<dbReference type="Gene3D" id="6.20.330.10">
    <property type="match status" value="1"/>
</dbReference>
<evidence type="ECO:0000313" key="14">
    <source>
        <dbReference type="Proteomes" id="UP000000248"/>
    </source>
</evidence>
<dbReference type="NCBIfam" id="NF008745">
    <property type="entry name" value="PRK11778.1"/>
    <property type="match status" value="1"/>
</dbReference>
<dbReference type="InterPro" id="IPR047272">
    <property type="entry name" value="S49_SppA_C"/>
</dbReference>
<comment type="subcellular location">
    <subcellularLocation>
        <location evidence="1">Cell membrane</location>
    </subcellularLocation>
</comment>
<dbReference type="Proteomes" id="UP000000248">
    <property type="component" value="Chromosome"/>
</dbReference>
<keyword evidence="8 10" id="KW-1133">Transmembrane helix</keyword>
<keyword evidence="6" id="KW-0378">Hydrolase</keyword>
<evidence type="ECO:0000259" key="11">
    <source>
        <dbReference type="Pfam" id="PF01343"/>
    </source>
</evidence>
<dbReference type="SUPFAM" id="SSF52096">
    <property type="entry name" value="ClpP/crotonase"/>
    <property type="match status" value="1"/>
</dbReference>
<evidence type="ECO:0000256" key="5">
    <source>
        <dbReference type="ARBA" id="ARBA00022692"/>
    </source>
</evidence>
<feature type="domain" description="Peptidase S49 N-terminal proteobacteria" evidence="12">
    <location>
        <begin position="5"/>
        <end position="147"/>
    </location>
</feature>
<evidence type="ECO:0000313" key="13">
    <source>
        <dbReference type="EMBL" id="ABQ14079.1"/>
    </source>
</evidence>
<accession>A5EWW5</accession>
<dbReference type="GO" id="GO:0005886">
    <property type="term" value="C:plasma membrane"/>
    <property type="evidence" value="ECO:0007669"/>
    <property type="project" value="UniProtKB-SubCell"/>
</dbReference>
<evidence type="ECO:0000256" key="10">
    <source>
        <dbReference type="SAM" id="Phobius"/>
    </source>
</evidence>
<dbReference type="PANTHER" id="PTHR42987:SF4">
    <property type="entry name" value="PROTEASE SOHB-RELATED"/>
    <property type="match status" value="1"/>
</dbReference>
<dbReference type="GO" id="GO:0006508">
    <property type="term" value="P:proteolysis"/>
    <property type="evidence" value="ECO:0007669"/>
    <property type="project" value="UniProtKB-KW"/>
</dbReference>
<dbReference type="AlphaFoldDB" id="A5EWW5"/>
<dbReference type="HOGENOM" id="CLU_070316_0_0_6"/>
<keyword evidence="7" id="KW-0720">Serine protease</keyword>
<dbReference type="KEGG" id="dno:DNO_0048"/>
<comment type="similarity">
    <text evidence="2">Belongs to the peptidase S49 family.</text>
</comment>
<dbReference type="Pfam" id="PF08496">
    <property type="entry name" value="Peptidase_S49_N"/>
    <property type="match status" value="1"/>
</dbReference>
<protein>
    <submittedName>
        <fullName evidence="13">S49 family peptidase</fullName>
    </submittedName>
</protein>
<dbReference type="CDD" id="cd07023">
    <property type="entry name" value="S49_Sppa_N_C"/>
    <property type="match status" value="1"/>
</dbReference>
<evidence type="ECO:0000256" key="2">
    <source>
        <dbReference type="ARBA" id="ARBA00008683"/>
    </source>
</evidence>
<keyword evidence="4" id="KW-0645">Protease</keyword>
<dbReference type="eggNOG" id="COG0616">
    <property type="taxonomic scope" value="Bacteria"/>
</dbReference>
<feature type="domain" description="Peptidase S49" evidence="11">
    <location>
        <begin position="151"/>
        <end position="292"/>
    </location>
</feature>
<dbReference type="PANTHER" id="PTHR42987">
    <property type="entry name" value="PEPTIDASE S49"/>
    <property type="match status" value="1"/>
</dbReference>
<gene>
    <name evidence="13" type="ordered locus">DNO_0048</name>
</gene>
<organism evidence="13 14">
    <name type="scientific">Dichelobacter nodosus (strain VCS1703A)</name>
    <dbReference type="NCBI Taxonomy" id="246195"/>
    <lineage>
        <taxon>Bacteria</taxon>
        <taxon>Pseudomonadati</taxon>
        <taxon>Pseudomonadota</taxon>
        <taxon>Gammaproteobacteria</taxon>
        <taxon>Cardiobacteriales</taxon>
        <taxon>Cardiobacteriaceae</taxon>
        <taxon>Dichelobacter</taxon>
    </lineage>
</organism>
<evidence type="ECO:0000259" key="12">
    <source>
        <dbReference type="Pfam" id="PF08496"/>
    </source>
</evidence>
<sequence length="333" mass="37657">MLTVFFAEYALFFAKMVTVVLAILAVIATISLMKKSKDDEDKQLKLTSLNDYYQSFARQIEDEFLDKKALKEKHKAEKKEAQQKNSDERPRLFVIDFDGDVEASAVEDLRDQISAILQVAEEEDEVLLRLESAGGYVYAYGLAASQLVRLRDKAVRLVIAVDKVAASGGYMMACVADELLAAPFALVGSIGVIGELPNFHDLLRKNDIHYEQHTAGQYKRTLTVFGQNTEDDRKQFRHELAETHALFKAHIQAMRPNLAVEEVATGETWYGSQALAKGLIDRVQTSDDYVLSHLETHQILLLAMEEEESLISQLKYQFFGKIKHTAPFKSRIY</sequence>
<name>A5EWW5_DICNV</name>
<evidence type="ECO:0000256" key="8">
    <source>
        <dbReference type="ARBA" id="ARBA00022989"/>
    </source>
</evidence>
<reference evidence="13 14" key="1">
    <citation type="journal article" date="2007" name="Nat. Biotechnol.">
        <title>Genome sequence and identification of candidate vaccine antigens from the animal pathogen Dichelobacter nodosus.</title>
        <authorList>
            <person name="Myers G.S."/>
            <person name="Parker D."/>
            <person name="Al-Hasani K."/>
            <person name="Kennan R.M."/>
            <person name="Seemann T."/>
            <person name="Ren Q."/>
            <person name="Badger J.H."/>
            <person name="Selengut J.D."/>
            <person name="Deboy R.T."/>
            <person name="Tettelin H."/>
            <person name="Boyce J.D."/>
            <person name="McCarl V.P."/>
            <person name="Han X."/>
            <person name="Nelson W.C."/>
            <person name="Madupu R."/>
            <person name="Mohamoud Y."/>
            <person name="Holley T."/>
            <person name="Fedorova N."/>
            <person name="Khouri H."/>
            <person name="Bottomley S.P."/>
            <person name="Whittington R.J."/>
            <person name="Adler B."/>
            <person name="Songer J.G."/>
            <person name="Rood J.I."/>
            <person name="Paulsen I.T."/>
        </authorList>
    </citation>
    <scope>NUCLEOTIDE SEQUENCE [LARGE SCALE GENOMIC DNA]</scope>
    <source>
        <strain evidence="13 14">VCS1703A</strain>
    </source>
</reference>
<keyword evidence="3" id="KW-1003">Cell membrane</keyword>
<dbReference type="Pfam" id="PF01343">
    <property type="entry name" value="Peptidase_S49"/>
    <property type="match status" value="1"/>
</dbReference>
<dbReference type="EMBL" id="CP000513">
    <property type="protein sequence ID" value="ABQ14079.1"/>
    <property type="molecule type" value="Genomic_DNA"/>
</dbReference>